<evidence type="ECO:0000313" key="8">
    <source>
        <dbReference type="EMBL" id="EDQ87715.1"/>
    </source>
</evidence>
<dbReference type="InterPro" id="IPR013087">
    <property type="entry name" value="Znf_C2H2_type"/>
</dbReference>
<dbReference type="PROSITE" id="PS50157">
    <property type="entry name" value="ZINC_FINGER_C2H2_2"/>
    <property type="match status" value="2"/>
</dbReference>
<dbReference type="GO" id="GO:0008270">
    <property type="term" value="F:zinc ion binding"/>
    <property type="evidence" value="ECO:0007669"/>
    <property type="project" value="UniProtKB-KW"/>
</dbReference>
<dbReference type="AlphaFoldDB" id="A9V4I1"/>
<evidence type="ECO:0000256" key="2">
    <source>
        <dbReference type="ARBA" id="ARBA00022737"/>
    </source>
</evidence>
<accession>A9V4I1</accession>
<dbReference type="PANTHER" id="PTHR24409:SF295">
    <property type="entry name" value="AZ2-RELATED"/>
    <property type="match status" value="1"/>
</dbReference>
<keyword evidence="3 5" id="KW-0863">Zinc-finger</keyword>
<dbReference type="RefSeq" id="XP_001747635.1">
    <property type="nucleotide sequence ID" value="XM_001747583.1"/>
</dbReference>
<proteinExistence type="predicted"/>
<dbReference type="STRING" id="81824.A9V4I1"/>
<sequence>MSSFSCCHCDARLATKASLRRHERKHSVDAQCLDCPKCTRKFYRKDHLVCAAAFHSFGVASSAIIDHLLILPITIAHLIMQSYHLATVHAGVDHAHACTLCRRRYRCKSSLQRHMRVHHAQHLELSSASAGPACSPTSSSASSPVHSQEPLPATLDPALVSTLLPGLAPNQNIMAALLQNQTSLAAPAQPQPEPQQLLLNHKPTTNLLPNLAYPATATTLLGTAPHLSQPTLPPVSSQPSAYADPLHDFLNDQGLDALLAPANVPDVIPSNWMTTGPWMTEVPDMDAAAAEAWLSEYSTNPSTGAVAATPSLPRDLTYGLHPCQSPASLPSTQLQPQPQLHNSQGNIQDLLQQLLTVLRQQQVAI</sequence>
<dbReference type="EMBL" id="CH991558">
    <property type="protein sequence ID" value="EDQ87715.1"/>
    <property type="molecule type" value="Genomic_DNA"/>
</dbReference>
<evidence type="ECO:0000256" key="6">
    <source>
        <dbReference type="SAM" id="MobiDB-lite"/>
    </source>
</evidence>
<dbReference type="SMART" id="SM00355">
    <property type="entry name" value="ZnF_C2H2"/>
    <property type="match status" value="2"/>
</dbReference>
<protein>
    <recommendedName>
        <fullName evidence="7">C2H2-type domain-containing protein</fullName>
    </recommendedName>
</protein>
<dbReference type="PROSITE" id="PS00028">
    <property type="entry name" value="ZINC_FINGER_C2H2_1"/>
    <property type="match status" value="2"/>
</dbReference>
<keyword evidence="2" id="KW-0677">Repeat</keyword>
<dbReference type="GeneID" id="5892800"/>
<dbReference type="Proteomes" id="UP000001357">
    <property type="component" value="Unassembled WGS sequence"/>
</dbReference>
<feature type="domain" description="C2H2-type" evidence="7">
    <location>
        <begin position="4"/>
        <end position="31"/>
    </location>
</feature>
<dbReference type="Gene3D" id="3.30.160.60">
    <property type="entry name" value="Classic Zinc Finger"/>
    <property type="match status" value="2"/>
</dbReference>
<dbReference type="KEGG" id="mbr:MONBRDRAFT_9879"/>
<evidence type="ECO:0000256" key="1">
    <source>
        <dbReference type="ARBA" id="ARBA00022723"/>
    </source>
</evidence>
<organism evidence="8 9">
    <name type="scientific">Monosiga brevicollis</name>
    <name type="common">Choanoflagellate</name>
    <dbReference type="NCBI Taxonomy" id="81824"/>
    <lineage>
        <taxon>Eukaryota</taxon>
        <taxon>Choanoflagellata</taxon>
        <taxon>Craspedida</taxon>
        <taxon>Salpingoecidae</taxon>
        <taxon>Monosiga</taxon>
    </lineage>
</organism>
<feature type="region of interest" description="Disordered" evidence="6">
    <location>
        <begin position="128"/>
        <end position="152"/>
    </location>
</feature>
<dbReference type="InParanoid" id="A9V4I1"/>
<reference evidence="8 9" key="1">
    <citation type="journal article" date="2008" name="Nature">
        <title>The genome of the choanoflagellate Monosiga brevicollis and the origin of metazoans.</title>
        <authorList>
            <consortium name="JGI Sequencing"/>
            <person name="King N."/>
            <person name="Westbrook M.J."/>
            <person name="Young S.L."/>
            <person name="Kuo A."/>
            <person name="Abedin M."/>
            <person name="Chapman J."/>
            <person name="Fairclough S."/>
            <person name="Hellsten U."/>
            <person name="Isogai Y."/>
            <person name="Letunic I."/>
            <person name="Marr M."/>
            <person name="Pincus D."/>
            <person name="Putnam N."/>
            <person name="Rokas A."/>
            <person name="Wright K.J."/>
            <person name="Zuzow R."/>
            <person name="Dirks W."/>
            <person name="Good M."/>
            <person name="Goodstein D."/>
            <person name="Lemons D."/>
            <person name="Li W."/>
            <person name="Lyons J.B."/>
            <person name="Morris A."/>
            <person name="Nichols S."/>
            <person name="Richter D.J."/>
            <person name="Salamov A."/>
            <person name="Bork P."/>
            <person name="Lim W.A."/>
            <person name="Manning G."/>
            <person name="Miller W.T."/>
            <person name="McGinnis W."/>
            <person name="Shapiro H."/>
            <person name="Tjian R."/>
            <person name="Grigoriev I.V."/>
            <person name="Rokhsar D."/>
        </authorList>
    </citation>
    <scope>NUCLEOTIDE SEQUENCE [LARGE SCALE GENOMIC DNA]</scope>
    <source>
        <strain evidence="9">MX1 / ATCC 50154</strain>
    </source>
</reference>
<feature type="domain" description="C2H2-type" evidence="7">
    <location>
        <begin position="96"/>
        <end position="123"/>
    </location>
</feature>
<keyword evidence="1" id="KW-0479">Metal-binding</keyword>
<evidence type="ECO:0000259" key="7">
    <source>
        <dbReference type="PROSITE" id="PS50157"/>
    </source>
</evidence>
<name>A9V4I1_MONBE</name>
<evidence type="ECO:0000256" key="3">
    <source>
        <dbReference type="ARBA" id="ARBA00022771"/>
    </source>
</evidence>
<evidence type="ECO:0000256" key="4">
    <source>
        <dbReference type="ARBA" id="ARBA00022833"/>
    </source>
</evidence>
<feature type="compositionally biased region" description="Low complexity" evidence="6">
    <location>
        <begin position="128"/>
        <end position="150"/>
    </location>
</feature>
<keyword evidence="9" id="KW-1185">Reference proteome</keyword>
<evidence type="ECO:0000313" key="9">
    <source>
        <dbReference type="Proteomes" id="UP000001357"/>
    </source>
</evidence>
<dbReference type="PANTHER" id="PTHR24409">
    <property type="entry name" value="ZINC FINGER PROTEIN 142"/>
    <property type="match status" value="1"/>
</dbReference>
<gene>
    <name evidence="8" type="ORF">MONBRDRAFT_9879</name>
</gene>
<evidence type="ECO:0000256" key="5">
    <source>
        <dbReference type="PROSITE-ProRule" id="PRU00042"/>
    </source>
</evidence>
<keyword evidence="4" id="KW-0862">Zinc</keyword>